<comment type="caution">
    <text evidence="3">The sequence shown here is derived from an EMBL/GenBank/DDBJ whole genome shotgun (WGS) entry which is preliminary data.</text>
</comment>
<feature type="transmembrane region" description="Helical" evidence="2">
    <location>
        <begin position="85"/>
        <end position="106"/>
    </location>
</feature>
<reference evidence="3" key="1">
    <citation type="submission" date="2023-08" db="EMBL/GenBank/DDBJ databases">
        <authorList>
            <person name="Chen Y."/>
            <person name="Shah S."/>
            <person name="Dougan E. K."/>
            <person name="Thang M."/>
            <person name="Chan C."/>
        </authorList>
    </citation>
    <scope>NUCLEOTIDE SEQUENCE</scope>
</reference>
<keyword evidence="2" id="KW-0472">Membrane</keyword>
<evidence type="ECO:0000313" key="4">
    <source>
        <dbReference type="Proteomes" id="UP001178507"/>
    </source>
</evidence>
<accession>A0AA36HM87</accession>
<evidence type="ECO:0000256" key="1">
    <source>
        <dbReference type="SAM" id="MobiDB-lite"/>
    </source>
</evidence>
<feature type="region of interest" description="Disordered" evidence="1">
    <location>
        <begin position="624"/>
        <end position="673"/>
    </location>
</feature>
<feature type="transmembrane region" description="Helical" evidence="2">
    <location>
        <begin position="186"/>
        <end position="210"/>
    </location>
</feature>
<keyword evidence="2" id="KW-0812">Transmembrane</keyword>
<dbReference type="EMBL" id="CAUJNA010000036">
    <property type="protein sequence ID" value="CAJ1370788.1"/>
    <property type="molecule type" value="Genomic_DNA"/>
</dbReference>
<dbReference type="Proteomes" id="UP001178507">
    <property type="component" value="Unassembled WGS sequence"/>
</dbReference>
<feature type="transmembrane region" description="Helical" evidence="2">
    <location>
        <begin position="60"/>
        <end position="78"/>
    </location>
</feature>
<feature type="transmembrane region" description="Helical" evidence="2">
    <location>
        <begin position="112"/>
        <end position="131"/>
    </location>
</feature>
<dbReference type="PANTHER" id="PTHR31102">
    <property type="match status" value="1"/>
</dbReference>
<dbReference type="AlphaFoldDB" id="A0AA36HM87"/>
<feature type="transmembrane region" description="Helical" evidence="2">
    <location>
        <begin position="30"/>
        <end position="48"/>
    </location>
</feature>
<feature type="region of interest" description="Disordered" evidence="1">
    <location>
        <begin position="557"/>
        <end position="610"/>
    </location>
</feature>
<organism evidence="3 4">
    <name type="scientific">Effrenium voratum</name>
    <dbReference type="NCBI Taxonomy" id="2562239"/>
    <lineage>
        <taxon>Eukaryota</taxon>
        <taxon>Sar</taxon>
        <taxon>Alveolata</taxon>
        <taxon>Dinophyceae</taxon>
        <taxon>Suessiales</taxon>
        <taxon>Symbiodiniaceae</taxon>
        <taxon>Effrenium</taxon>
    </lineage>
</organism>
<feature type="region of interest" description="Disordered" evidence="1">
    <location>
        <begin position="311"/>
        <end position="331"/>
    </location>
</feature>
<sequence>MVRGVPYPIHLGLAYLFLSGYAFSRLFRALRLPGAVGIIVSGFIFSHFMQQDILDGREHLQSLAFFLVLLTAGFEINVEELNVVTFVYALIPVTLELLGVAVFAVAALQYSWVEGLVLGATLCCLGDGLVIPKMMEFKSYPDFEDLRMPRLVFTWAPLEASYILTFFGVIAGLAEPRDQETTSVPALVFANILRLVATLVFGLILGWLAAQIIVRRDDWMVPSWMRFSEPEKSEEKESLEPFFMGGSVEAYLIILAFALAGFGFGATEGATLFPMPFSPGSLFQPELLVIVIGASFAYFAEALDAEQEALQHAQNEAEESSEERAAKDSSESTLEGVMDVVAGVWTFGQLVLFSMLGSKTDLGVFQQVLFVLPLALVGISCRFVGVLAVTKASVRFRVCAAGCQKCRAENEGTWWADAWFCFLSTLPRATIQGALGPIPMRDRFFSSDHFGQNRSQFIAAAARLYVVCMAVVGSILLDRYGTRSLQDIKSFQQSHKDLVCLKGQQEEVAKTRSESIAPCCFRMSLPRKSTAYRQSVFVAQRRSSTDAYTAAPVFSEHQEISHESMPAEAPAPHSPHGLQVPSERPRPPALSDPESSELLRTRKTKGRDRTVTFGAEVQAELQQWGAEAEAETKAKAHTLPRSSETGFPRERATSSARPSVFGSLPGFGSGNSNAFRDRAHSFARRARLHSMEAPRARHLEEEDELWSGGDGQHQVQDLRPELREKLGLAGAGSARHRGTLFGPDVEYVPLAKQEAPESP</sequence>
<gene>
    <name evidence="3" type="ORF">EVOR1521_LOCUS1277</name>
</gene>
<feature type="transmembrane region" description="Helical" evidence="2">
    <location>
        <begin position="368"/>
        <end position="389"/>
    </location>
</feature>
<dbReference type="Gene3D" id="1.20.1530.20">
    <property type="match status" value="1"/>
</dbReference>
<dbReference type="PANTHER" id="PTHR31102:SF1">
    <property type="entry name" value="CATION_H+ EXCHANGER DOMAIN-CONTAINING PROTEIN"/>
    <property type="match status" value="1"/>
</dbReference>
<evidence type="ECO:0000313" key="3">
    <source>
        <dbReference type="EMBL" id="CAJ1370788.1"/>
    </source>
</evidence>
<name>A0AA36HM87_9DINO</name>
<evidence type="ECO:0000256" key="2">
    <source>
        <dbReference type="SAM" id="Phobius"/>
    </source>
</evidence>
<proteinExistence type="predicted"/>
<feature type="transmembrane region" description="Helical" evidence="2">
    <location>
        <begin position="152"/>
        <end position="174"/>
    </location>
</feature>
<keyword evidence="4" id="KW-1185">Reference proteome</keyword>
<feature type="region of interest" description="Disordered" evidence="1">
    <location>
        <begin position="729"/>
        <end position="759"/>
    </location>
</feature>
<keyword evidence="2" id="KW-1133">Transmembrane helix</keyword>
<feature type="transmembrane region" description="Helical" evidence="2">
    <location>
        <begin position="337"/>
        <end position="356"/>
    </location>
</feature>
<feature type="transmembrane region" description="Helical" evidence="2">
    <location>
        <begin position="242"/>
        <end position="262"/>
    </location>
</feature>
<dbReference type="InterPro" id="IPR038770">
    <property type="entry name" value="Na+/solute_symporter_sf"/>
</dbReference>
<dbReference type="InterPro" id="IPR051843">
    <property type="entry name" value="CPA1_transporter"/>
</dbReference>
<feature type="region of interest" description="Disordered" evidence="1">
    <location>
        <begin position="693"/>
        <end position="716"/>
    </location>
</feature>
<protein>
    <submittedName>
        <fullName evidence="3">Uncharacterized protein</fullName>
    </submittedName>
</protein>
<feature type="transmembrane region" description="Helical" evidence="2">
    <location>
        <begin position="6"/>
        <end position="23"/>
    </location>
</feature>